<evidence type="ECO:0000256" key="1">
    <source>
        <dbReference type="ARBA" id="ARBA00008710"/>
    </source>
</evidence>
<dbReference type="EMBL" id="SGWQ01000001">
    <property type="protein sequence ID" value="RZS44133.1"/>
    <property type="molecule type" value="Genomic_DNA"/>
</dbReference>
<dbReference type="InterPro" id="IPR012349">
    <property type="entry name" value="Split_barrel_FMN-bd"/>
</dbReference>
<comment type="catalytic activity">
    <reaction evidence="2">
        <text>oxidized coenzyme F420-(gamma-L-Glu)(n) + a quinol + H(+) = reduced coenzyme F420-(gamma-L-Glu)(n) + a quinone</text>
        <dbReference type="Rhea" id="RHEA:39663"/>
        <dbReference type="Rhea" id="RHEA-COMP:12939"/>
        <dbReference type="Rhea" id="RHEA-COMP:14378"/>
        <dbReference type="ChEBI" id="CHEBI:15378"/>
        <dbReference type="ChEBI" id="CHEBI:24646"/>
        <dbReference type="ChEBI" id="CHEBI:132124"/>
        <dbReference type="ChEBI" id="CHEBI:133980"/>
        <dbReference type="ChEBI" id="CHEBI:139511"/>
    </reaction>
</comment>
<dbReference type="GO" id="GO:0070967">
    <property type="term" value="F:coenzyme F420 binding"/>
    <property type="evidence" value="ECO:0007669"/>
    <property type="project" value="TreeGrafter"/>
</dbReference>
<dbReference type="PANTHER" id="PTHR39428">
    <property type="entry name" value="F420H(2)-DEPENDENT QUINONE REDUCTASE RV1261C"/>
    <property type="match status" value="1"/>
</dbReference>
<evidence type="ECO:0000313" key="4">
    <source>
        <dbReference type="Proteomes" id="UP000294257"/>
    </source>
</evidence>
<evidence type="ECO:0000256" key="2">
    <source>
        <dbReference type="ARBA" id="ARBA00049106"/>
    </source>
</evidence>
<dbReference type="GO" id="GO:0016491">
    <property type="term" value="F:oxidoreductase activity"/>
    <property type="evidence" value="ECO:0007669"/>
    <property type="project" value="InterPro"/>
</dbReference>
<protein>
    <submittedName>
        <fullName evidence="3">Deazaflavin-dependent oxidoreductase (Nitroreductase family)</fullName>
    </submittedName>
</protein>
<dbReference type="PANTHER" id="PTHR39428:SF3">
    <property type="entry name" value="DEAZAFLAVIN-DEPENDENT NITROREDUCTASE"/>
    <property type="match status" value="1"/>
</dbReference>
<dbReference type="Gene3D" id="2.30.110.10">
    <property type="entry name" value="Electron Transport, Fmn-binding Protein, Chain A"/>
    <property type="match status" value="1"/>
</dbReference>
<dbReference type="AlphaFoldDB" id="A0A4V2EUC9"/>
<dbReference type="Proteomes" id="UP000294257">
    <property type="component" value="Unassembled WGS sequence"/>
</dbReference>
<dbReference type="RefSeq" id="WP_130341862.1">
    <property type="nucleotide sequence ID" value="NZ_SGWQ01000001.1"/>
</dbReference>
<evidence type="ECO:0000313" key="3">
    <source>
        <dbReference type="EMBL" id="RZS44133.1"/>
    </source>
</evidence>
<accession>A0A4V2EUC9</accession>
<sequence>MSRTTFSGRAANLLSTRFGAVARALSRVHERLYTRFGGTRFGRYMGRPVVRLTVRGRVSGEPRSVLLMLVRDGDDLLVCGSNGGNPQAPNWWRNLVAAGEGEVRVVGERWPVTARVVTDAEEHARRWARLVAVYPDFHSYQALAGRRLPIAVLSRRGTSAGR</sequence>
<dbReference type="GO" id="GO:0005886">
    <property type="term" value="C:plasma membrane"/>
    <property type="evidence" value="ECO:0007669"/>
    <property type="project" value="TreeGrafter"/>
</dbReference>
<dbReference type="OrthoDB" id="8225825at2"/>
<name>A0A4V2EUC9_9PSEU</name>
<organism evidence="3 4">
    <name type="scientific">Herbihabitans rhizosphaerae</name>
    <dbReference type="NCBI Taxonomy" id="1872711"/>
    <lineage>
        <taxon>Bacteria</taxon>
        <taxon>Bacillati</taxon>
        <taxon>Actinomycetota</taxon>
        <taxon>Actinomycetes</taxon>
        <taxon>Pseudonocardiales</taxon>
        <taxon>Pseudonocardiaceae</taxon>
        <taxon>Herbihabitans</taxon>
    </lineage>
</organism>
<keyword evidence="4" id="KW-1185">Reference proteome</keyword>
<comment type="similarity">
    <text evidence="1">Belongs to the F420H(2)-dependent quinone reductase family.</text>
</comment>
<gene>
    <name evidence="3" type="ORF">EV193_1017</name>
</gene>
<proteinExistence type="inferred from homology"/>
<comment type="caution">
    <text evidence="3">The sequence shown here is derived from an EMBL/GenBank/DDBJ whole genome shotgun (WGS) entry which is preliminary data.</text>
</comment>
<reference evidence="3 4" key="1">
    <citation type="submission" date="2019-02" db="EMBL/GenBank/DDBJ databases">
        <title>Genomic Encyclopedia of Type Strains, Phase IV (KMG-IV): sequencing the most valuable type-strain genomes for metagenomic binning, comparative biology and taxonomic classification.</title>
        <authorList>
            <person name="Goeker M."/>
        </authorList>
    </citation>
    <scope>NUCLEOTIDE SEQUENCE [LARGE SCALE GENOMIC DNA]</scope>
    <source>
        <strain evidence="3 4">DSM 101727</strain>
    </source>
</reference>
<dbReference type="SUPFAM" id="SSF50475">
    <property type="entry name" value="FMN-binding split barrel"/>
    <property type="match status" value="1"/>
</dbReference>
<dbReference type="Pfam" id="PF04075">
    <property type="entry name" value="F420H2_quin_red"/>
    <property type="match status" value="1"/>
</dbReference>
<dbReference type="InterPro" id="IPR004378">
    <property type="entry name" value="F420H2_quin_Rdtase"/>
</dbReference>
<dbReference type="NCBIfam" id="TIGR00026">
    <property type="entry name" value="hi_GC_TIGR00026"/>
    <property type="match status" value="1"/>
</dbReference>